<proteinExistence type="predicted"/>
<dbReference type="RefSeq" id="WP_327096416.1">
    <property type="nucleotide sequence ID" value="NZ_CP109149.1"/>
</dbReference>
<organism evidence="2 3">
    <name type="scientific">Nocardia vinacea</name>
    <dbReference type="NCBI Taxonomy" id="96468"/>
    <lineage>
        <taxon>Bacteria</taxon>
        <taxon>Bacillati</taxon>
        <taxon>Actinomycetota</taxon>
        <taxon>Actinomycetes</taxon>
        <taxon>Mycobacteriales</taxon>
        <taxon>Nocardiaceae</taxon>
        <taxon>Nocardia</taxon>
    </lineage>
</organism>
<evidence type="ECO:0000313" key="2">
    <source>
        <dbReference type="EMBL" id="WUV43232.1"/>
    </source>
</evidence>
<dbReference type="EMBL" id="CP109441">
    <property type="protein sequence ID" value="WUV43232.1"/>
    <property type="molecule type" value="Genomic_DNA"/>
</dbReference>
<dbReference type="InterPro" id="IPR036291">
    <property type="entry name" value="NAD(P)-bd_dom_sf"/>
</dbReference>
<gene>
    <name evidence="2" type="ORF">OG563_28880</name>
</gene>
<dbReference type="Gene3D" id="3.40.50.720">
    <property type="entry name" value="NAD(P)-binding Rossmann-like Domain"/>
    <property type="match status" value="1"/>
</dbReference>
<reference evidence="2" key="1">
    <citation type="submission" date="2022-10" db="EMBL/GenBank/DDBJ databases">
        <title>The complete genomes of actinobacterial strains from the NBC collection.</title>
        <authorList>
            <person name="Joergensen T.S."/>
            <person name="Alvarez Arevalo M."/>
            <person name="Sterndorff E.B."/>
            <person name="Faurdal D."/>
            <person name="Vuksanovic O."/>
            <person name="Mourched A.-S."/>
            <person name="Charusanti P."/>
            <person name="Shaw S."/>
            <person name="Blin K."/>
            <person name="Weber T."/>
        </authorList>
    </citation>
    <scope>NUCLEOTIDE SEQUENCE</scope>
    <source>
        <strain evidence="2">NBC_01482</strain>
    </source>
</reference>
<dbReference type="Proteomes" id="UP001432062">
    <property type="component" value="Chromosome"/>
</dbReference>
<name>A0ABZ1YJ36_9NOCA</name>
<feature type="domain" description="2,4-diaminopentanoate dehydrogenase C-terminal" evidence="1">
    <location>
        <begin position="192"/>
        <end position="335"/>
    </location>
</feature>
<protein>
    <submittedName>
        <fullName evidence="2">Dihydrodipicolinate reductase</fullName>
    </submittedName>
</protein>
<accession>A0ABZ1YJ36</accession>
<sequence length="338" mass="36258">MVQWATGNVGRPALRALIEHPTLTLVGVHTHTQDKVGTDAGRLCQLPTDTGITATGDIAEIIELGADCVVYTPRVFDIDTVCRLLATGTNIVTTHGMFHHPASMDEALYARVEAACWSGGASIHSTGHSPGFITETMPIALGSIQRRLDRMTIDEYTDLTHSETPWTLLGMGFGISQAAFEPHRLIQARRAIGPSLRLAADAFGPPLDAIDVRGELATANRDVQVGAAVFRKGTVVAQRITVSGTRRGQPLLQFRSTRYCSTDTDSDWSLRPTGWHISVEGDTPLELDLRPGDASIQAHAASPTYAANRAVNTIPYLCAAPPGIRTAIDLPPIAAALW</sequence>
<dbReference type="SUPFAM" id="SSF51735">
    <property type="entry name" value="NAD(P)-binding Rossmann-fold domains"/>
    <property type="match status" value="1"/>
</dbReference>
<evidence type="ECO:0000259" key="1">
    <source>
        <dbReference type="Pfam" id="PF19328"/>
    </source>
</evidence>
<dbReference type="CDD" id="cd24146">
    <property type="entry name" value="nat-AmDH_N_like"/>
    <property type="match status" value="1"/>
</dbReference>
<dbReference type="InterPro" id="IPR045760">
    <property type="entry name" value="DAP_DH_C"/>
</dbReference>
<evidence type="ECO:0000313" key="3">
    <source>
        <dbReference type="Proteomes" id="UP001432062"/>
    </source>
</evidence>
<dbReference type="Pfam" id="PF19328">
    <property type="entry name" value="DAP_DH_C"/>
    <property type="match status" value="1"/>
</dbReference>
<keyword evidence="3" id="KW-1185">Reference proteome</keyword>